<evidence type="ECO:0000256" key="6">
    <source>
        <dbReference type="SAM" id="SignalP"/>
    </source>
</evidence>
<feature type="chain" id="PRO_5038981396" evidence="6">
    <location>
        <begin position="31"/>
        <end position="204"/>
    </location>
</feature>
<feature type="domain" description="Thioredoxin" evidence="7">
    <location>
        <begin position="60"/>
        <end position="203"/>
    </location>
</feature>
<dbReference type="PANTHER" id="PTHR42852">
    <property type="entry name" value="THIOL:DISULFIDE INTERCHANGE PROTEIN DSBE"/>
    <property type="match status" value="1"/>
</dbReference>
<dbReference type="InterPro" id="IPR006311">
    <property type="entry name" value="TAT_signal"/>
</dbReference>
<dbReference type="OrthoDB" id="9796554at2"/>
<gene>
    <name evidence="8" type="ORF">SAMN04489742_2996</name>
</gene>
<evidence type="ECO:0000259" key="7">
    <source>
        <dbReference type="PROSITE" id="PS51352"/>
    </source>
</evidence>
<sequence>MIVTAQTPQPFNRRSLLKLGAGLVFALPLAACTVEDSLAQQANAGDNKNYIAGDGSVTEYDAATRGEPVQLSGKLFDGTTVEAADFAGQVTVLNFWYAACAPCRLEAPDLQALSEEFADEAQFYGVNIRDERATAEAFERNFGVTYPSFQDKDGGILLAMTNYVPPQAVPTTLVLDKKGRVAARILGVADKGTLKALIRDTAAA</sequence>
<dbReference type="Gene3D" id="3.40.30.10">
    <property type="entry name" value="Glutaredoxin"/>
    <property type="match status" value="1"/>
</dbReference>
<dbReference type="RefSeq" id="WP_074701128.1">
    <property type="nucleotide sequence ID" value="NZ_CP018863.1"/>
</dbReference>
<organism evidence="8 9">
    <name type="scientific">Crystallibacter crystallopoietes</name>
    <dbReference type="NCBI Taxonomy" id="37928"/>
    <lineage>
        <taxon>Bacteria</taxon>
        <taxon>Bacillati</taxon>
        <taxon>Actinomycetota</taxon>
        <taxon>Actinomycetes</taxon>
        <taxon>Micrococcales</taxon>
        <taxon>Micrococcaceae</taxon>
        <taxon>Crystallibacter</taxon>
    </lineage>
</organism>
<dbReference type="CDD" id="cd02966">
    <property type="entry name" value="TlpA_like_family"/>
    <property type="match status" value="1"/>
</dbReference>
<dbReference type="PROSITE" id="PS51318">
    <property type="entry name" value="TAT"/>
    <property type="match status" value="1"/>
</dbReference>
<dbReference type="KEGG" id="acry:AC20117_02495"/>
<keyword evidence="5" id="KW-0676">Redox-active center</keyword>
<dbReference type="InterPro" id="IPR036249">
    <property type="entry name" value="Thioredoxin-like_sf"/>
</dbReference>
<dbReference type="PANTHER" id="PTHR42852:SF6">
    <property type="entry name" value="THIOL:DISULFIDE INTERCHANGE PROTEIN DSBE"/>
    <property type="match status" value="1"/>
</dbReference>
<dbReference type="InterPro" id="IPR013766">
    <property type="entry name" value="Thioredoxin_domain"/>
</dbReference>
<keyword evidence="2" id="KW-0201">Cytochrome c-type biogenesis</keyword>
<name>A0A1H1ELU8_9MICC</name>
<dbReference type="GO" id="GO:0030313">
    <property type="term" value="C:cell envelope"/>
    <property type="evidence" value="ECO:0007669"/>
    <property type="project" value="UniProtKB-SubCell"/>
</dbReference>
<dbReference type="Pfam" id="PF00578">
    <property type="entry name" value="AhpC-TSA"/>
    <property type="match status" value="1"/>
</dbReference>
<dbReference type="EMBL" id="FNKH01000002">
    <property type="protein sequence ID" value="SDQ89702.1"/>
    <property type="molecule type" value="Genomic_DNA"/>
</dbReference>
<dbReference type="InterPro" id="IPR000866">
    <property type="entry name" value="AhpC/TSA"/>
</dbReference>
<keyword evidence="8" id="KW-0413">Isomerase</keyword>
<evidence type="ECO:0000256" key="5">
    <source>
        <dbReference type="ARBA" id="ARBA00023284"/>
    </source>
</evidence>
<dbReference type="SUPFAM" id="SSF52833">
    <property type="entry name" value="Thioredoxin-like"/>
    <property type="match status" value="1"/>
</dbReference>
<proteinExistence type="predicted"/>
<accession>A0A1H1ELU8</accession>
<reference evidence="8 9" key="1">
    <citation type="submission" date="2016-10" db="EMBL/GenBank/DDBJ databases">
        <authorList>
            <person name="de Groot N.N."/>
        </authorList>
    </citation>
    <scope>NUCLEOTIDE SEQUENCE [LARGE SCALE GENOMIC DNA]</scope>
    <source>
        <strain evidence="8 9">DSM 20117</strain>
    </source>
</reference>
<dbReference type="AlphaFoldDB" id="A0A1H1ELU8"/>
<dbReference type="GO" id="GO:0017004">
    <property type="term" value="P:cytochrome complex assembly"/>
    <property type="evidence" value="ECO:0007669"/>
    <property type="project" value="UniProtKB-KW"/>
</dbReference>
<keyword evidence="4" id="KW-1015">Disulfide bond</keyword>
<keyword evidence="6" id="KW-0732">Signal</keyword>
<evidence type="ECO:0000313" key="9">
    <source>
        <dbReference type="Proteomes" id="UP000181917"/>
    </source>
</evidence>
<evidence type="ECO:0000256" key="3">
    <source>
        <dbReference type="ARBA" id="ARBA00022968"/>
    </source>
</evidence>
<evidence type="ECO:0000256" key="2">
    <source>
        <dbReference type="ARBA" id="ARBA00022748"/>
    </source>
</evidence>
<dbReference type="GO" id="GO:0016491">
    <property type="term" value="F:oxidoreductase activity"/>
    <property type="evidence" value="ECO:0007669"/>
    <property type="project" value="InterPro"/>
</dbReference>
<evidence type="ECO:0000256" key="4">
    <source>
        <dbReference type="ARBA" id="ARBA00023157"/>
    </source>
</evidence>
<evidence type="ECO:0000256" key="1">
    <source>
        <dbReference type="ARBA" id="ARBA00004196"/>
    </source>
</evidence>
<dbReference type="STRING" id="37928.SAMN04489742_2996"/>
<keyword evidence="3" id="KW-0812">Transmembrane</keyword>
<dbReference type="PROSITE" id="PS51352">
    <property type="entry name" value="THIOREDOXIN_2"/>
    <property type="match status" value="1"/>
</dbReference>
<dbReference type="InterPro" id="IPR050553">
    <property type="entry name" value="Thioredoxin_ResA/DsbE_sf"/>
</dbReference>
<feature type="signal peptide" evidence="6">
    <location>
        <begin position="1"/>
        <end position="30"/>
    </location>
</feature>
<protein>
    <submittedName>
        <fullName evidence="8">Thiol-disulfide isomerase or thioredoxin</fullName>
    </submittedName>
</protein>
<dbReference type="Proteomes" id="UP000181917">
    <property type="component" value="Unassembled WGS sequence"/>
</dbReference>
<dbReference type="GO" id="GO:0016853">
    <property type="term" value="F:isomerase activity"/>
    <property type="evidence" value="ECO:0007669"/>
    <property type="project" value="UniProtKB-KW"/>
</dbReference>
<keyword evidence="3" id="KW-0735">Signal-anchor</keyword>
<keyword evidence="9" id="KW-1185">Reference proteome</keyword>
<comment type="subcellular location">
    <subcellularLocation>
        <location evidence="1">Cell envelope</location>
    </subcellularLocation>
</comment>
<evidence type="ECO:0000313" key="8">
    <source>
        <dbReference type="EMBL" id="SDQ89702.1"/>
    </source>
</evidence>
<dbReference type="GO" id="GO:0016209">
    <property type="term" value="F:antioxidant activity"/>
    <property type="evidence" value="ECO:0007669"/>
    <property type="project" value="InterPro"/>
</dbReference>